<keyword evidence="2" id="KW-1185">Reference proteome</keyword>
<evidence type="ECO:0000313" key="1">
    <source>
        <dbReference type="EMBL" id="SMX51211.1"/>
    </source>
</evidence>
<dbReference type="InterPro" id="IPR036388">
    <property type="entry name" value="WH-like_DNA-bd_sf"/>
</dbReference>
<evidence type="ECO:0000313" key="2">
    <source>
        <dbReference type="Proteomes" id="UP000202922"/>
    </source>
</evidence>
<evidence type="ECO:0008006" key="3">
    <source>
        <dbReference type="Google" id="ProtNLM"/>
    </source>
</evidence>
<dbReference type="Gene3D" id="1.10.10.10">
    <property type="entry name" value="Winged helix-like DNA-binding domain superfamily/Winged helix DNA-binding domain"/>
    <property type="match status" value="1"/>
</dbReference>
<name>A0A238L8R7_9RHOB</name>
<dbReference type="EMBL" id="FXYE01000005">
    <property type="protein sequence ID" value="SMX51211.1"/>
    <property type="molecule type" value="Genomic_DNA"/>
</dbReference>
<organism evidence="1 2">
    <name type="scientific">Actibacterium lipolyticum</name>
    <dbReference type="NCBI Taxonomy" id="1524263"/>
    <lineage>
        <taxon>Bacteria</taxon>
        <taxon>Pseudomonadati</taxon>
        <taxon>Pseudomonadota</taxon>
        <taxon>Alphaproteobacteria</taxon>
        <taxon>Rhodobacterales</taxon>
        <taxon>Roseobacteraceae</taxon>
        <taxon>Actibacterium</taxon>
    </lineage>
</organism>
<reference evidence="2" key="1">
    <citation type="submission" date="2017-05" db="EMBL/GenBank/DDBJ databases">
        <authorList>
            <person name="Rodrigo-Torres L."/>
            <person name="Arahal R. D."/>
            <person name="Lucena T."/>
        </authorList>
    </citation>
    <scope>NUCLEOTIDE SEQUENCE [LARGE SCALE GENOMIC DNA]</scope>
    <source>
        <strain evidence="2">CECT 8621</strain>
    </source>
</reference>
<sequence>MLNRLLDGFEGKLTTSKYAKIEKCSQDTAYRDILDLIDLGALEKDEAGGRSTSYSLTAT</sequence>
<gene>
    <name evidence="1" type="ORF">COL8621_03741</name>
</gene>
<protein>
    <recommendedName>
        <fullName evidence="3">Fic family protein</fullName>
    </recommendedName>
</protein>
<proteinExistence type="predicted"/>
<accession>A0A238L8R7</accession>
<dbReference type="AlphaFoldDB" id="A0A238L8R7"/>
<dbReference type="Proteomes" id="UP000202922">
    <property type="component" value="Unassembled WGS sequence"/>
</dbReference>